<dbReference type="GO" id="GO:0004527">
    <property type="term" value="F:exonuclease activity"/>
    <property type="evidence" value="ECO:0007669"/>
    <property type="project" value="UniProtKB-KW"/>
</dbReference>
<accession>A0ABU0GAH9</accession>
<evidence type="ECO:0000256" key="1">
    <source>
        <dbReference type="SAM" id="Coils"/>
    </source>
</evidence>
<sequence length="417" mass="45526">MRILSLKAEQIKRLEAVHIKPDGSLIEITGRNAQGKTSVLDSIWMALGGDKAIPEKPIRDGADKGVIEVDLGAYKVTRTFKAKEDGSFTKAVTITTADGIKASNPTEILKGIVGELTFDPLAFAHMKADAQVKALRSLVPGFDFAANDKAIKDAFEARTAVNRRVGELEVQVSAIEVPEDAPLEAVSFSDLTDELQAALDHNSSVDRMERQVQQHEASITATEDTVNQLKLRLKEAELRLEELRDVELGEIPERKDIDAIRERIGDVERLNALYAKRARKEQLQTELDQKTAESEALTQKVDDGRKAAADAVRAAQLPVDGLELTEDSILLNGQPFSQASDAEQLRASVAIAGAMNPKLRVMLVRDGSLLDRDSMALLAGYAELHDLQVWCEVVESGRPGAIVIEDGHIVERAEAAE</sequence>
<feature type="domain" description="Rad50/SbcC-type AAA" evidence="2">
    <location>
        <begin position="6"/>
        <end position="234"/>
    </location>
</feature>
<dbReference type="RefSeq" id="WP_307374837.1">
    <property type="nucleotide sequence ID" value="NZ_JAUSUW010000010.1"/>
</dbReference>
<keyword evidence="1" id="KW-0175">Coiled coil</keyword>
<feature type="coiled-coil region" evidence="1">
    <location>
        <begin position="273"/>
        <end position="300"/>
    </location>
</feature>
<evidence type="ECO:0000259" key="2">
    <source>
        <dbReference type="Pfam" id="PF13476"/>
    </source>
</evidence>
<gene>
    <name evidence="3" type="ORF">J2045_003408</name>
</gene>
<dbReference type="Gene3D" id="3.40.50.300">
    <property type="entry name" value="P-loop containing nucleotide triphosphate hydrolases"/>
    <property type="match status" value="1"/>
</dbReference>
<reference evidence="3 4" key="1">
    <citation type="submission" date="2023-07" db="EMBL/GenBank/DDBJ databases">
        <title>Genomic Encyclopedia of Type Strains, Phase IV (KMG-IV): sequencing the most valuable type-strain genomes for metagenomic binning, comparative biology and taxonomic classification.</title>
        <authorList>
            <person name="Goeker M."/>
        </authorList>
    </citation>
    <scope>NUCLEOTIDE SEQUENCE [LARGE SCALE GENOMIC DNA]</scope>
    <source>
        <strain evidence="3 4">DSM 1111</strain>
    </source>
</reference>
<dbReference type="Pfam" id="PF13476">
    <property type="entry name" value="AAA_23"/>
    <property type="match status" value="1"/>
</dbReference>
<dbReference type="SUPFAM" id="SSF52540">
    <property type="entry name" value="P-loop containing nucleoside triphosphate hydrolases"/>
    <property type="match status" value="1"/>
</dbReference>
<name>A0ABU0GAH9_9HYPH</name>
<dbReference type="Proteomes" id="UP001238496">
    <property type="component" value="Unassembled WGS sequence"/>
</dbReference>
<dbReference type="InterPro" id="IPR038729">
    <property type="entry name" value="Rad50/SbcC_AAA"/>
</dbReference>
<dbReference type="InterPro" id="IPR027417">
    <property type="entry name" value="P-loop_NTPase"/>
</dbReference>
<evidence type="ECO:0000313" key="4">
    <source>
        <dbReference type="Proteomes" id="UP001238496"/>
    </source>
</evidence>
<comment type="caution">
    <text evidence="3">The sequence shown here is derived from an EMBL/GenBank/DDBJ whole genome shotgun (WGS) entry which is preliminary data.</text>
</comment>
<keyword evidence="3" id="KW-0378">Hydrolase</keyword>
<proteinExistence type="predicted"/>
<organism evidence="3 4">
    <name type="scientific">Peteryoungia aggregata LMG 23059</name>
    <dbReference type="NCBI Taxonomy" id="1368425"/>
    <lineage>
        <taxon>Bacteria</taxon>
        <taxon>Pseudomonadati</taxon>
        <taxon>Pseudomonadota</taxon>
        <taxon>Alphaproteobacteria</taxon>
        <taxon>Hyphomicrobiales</taxon>
        <taxon>Rhizobiaceae</taxon>
        <taxon>Peteryoungia</taxon>
    </lineage>
</organism>
<keyword evidence="4" id="KW-1185">Reference proteome</keyword>
<feature type="coiled-coil region" evidence="1">
    <location>
        <begin position="205"/>
        <end position="246"/>
    </location>
</feature>
<evidence type="ECO:0000313" key="3">
    <source>
        <dbReference type="EMBL" id="MDQ0422360.1"/>
    </source>
</evidence>
<dbReference type="EMBL" id="JAUSUW010000010">
    <property type="protein sequence ID" value="MDQ0422360.1"/>
    <property type="molecule type" value="Genomic_DNA"/>
</dbReference>
<keyword evidence="3" id="KW-0540">Nuclease</keyword>
<protein>
    <submittedName>
        <fullName evidence="3">DNA repair exonuclease SbcCD ATPase subunit</fullName>
    </submittedName>
</protein>
<keyword evidence="3" id="KW-0269">Exonuclease</keyword>